<dbReference type="EMBL" id="BMPI01000111">
    <property type="protein sequence ID" value="GGM87344.1"/>
    <property type="molecule type" value="Genomic_DNA"/>
</dbReference>
<evidence type="ECO:0000313" key="5">
    <source>
        <dbReference type="EMBL" id="GGM87344.1"/>
    </source>
</evidence>
<dbReference type="InterPro" id="IPR011990">
    <property type="entry name" value="TPR-like_helical_dom_sf"/>
</dbReference>
<dbReference type="InterPro" id="IPR046633">
    <property type="entry name" value="DUF6745"/>
</dbReference>
<dbReference type="GO" id="GO:0005938">
    <property type="term" value="C:cell cortex"/>
    <property type="evidence" value="ECO:0007669"/>
    <property type="project" value="TreeGrafter"/>
</dbReference>
<dbReference type="InterPro" id="IPR019734">
    <property type="entry name" value="TPR_rpt"/>
</dbReference>
<dbReference type="Pfam" id="PF13424">
    <property type="entry name" value="TPR_12"/>
    <property type="match status" value="1"/>
</dbReference>
<protein>
    <recommendedName>
        <fullName evidence="4">DUF6745 domain-containing protein</fullName>
    </recommendedName>
</protein>
<evidence type="ECO:0000256" key="1">
    <source>
        <dbReference type="ARBA" id="ARBA00004496"/>
    </source>
</evidence>
<feature type="domain" description="DUF6745" evidence="4">
    <location>
        <begin position="217"/>
        <end position="322"/>
    </location>
</feature>
<reference evidence="5" key="1">
    <citation type="journal article" date="2014" name="Int. J. Syst. Evol. Microbiol.">
        <title>Complete genome sequence of Corynebacterium casei LMG S-19264T (=DSM 44701T), isolated from a smear-ripened cheese.</title>
        <authorList>
            <consortium name="US DOE Joint Genome Institute (JGI-PGF)"/>
            <person name="Walter F."/>
            <person name="Albersmeier A."/>
            <person name="Kalinowski J."/>
            <person name="Ruckert C."/>
        </authorList>
    </citation>
    <scope>NUCLEOTIDE SEQUENCE</scope>
    <source>
        <strain evidence="5">JCM 19831</strain>
    </source>
</reference>
<sequence>MAAGRIVKVERLTPEQEALVVVVRDEWLVAGWATGPADRRAAERGVAEAYRAAGLQPPRLVVWLDSPYAGAIGAWMLAEVRERVGSQVWAEGWSRVWDQVRAQVGEQVASDVLAQVGPTVGDKVLVQPWDQASEELGAQFEAQVLSQVSAQVWAQVWSLRQGEKHIEACVRDQVGKRVWKQVVGDEWSGHRGARAAWGPRWGDSVVFHDVFRRLGVSGCQRLAGQMTVARNAGWWWPFQDAVVLTERPTELHRDDQGRLHHPTGPAVRYPDGFAVYAWHGVQVDERLVTGRLTGRNWLAADNAEVRRVIAERLGYRRILDDLQHALAICRRAGDRHGEGKALGDLGGALIHAERFDEAIDVHRQAATVFGEFGYRHGEGTALNNLGEALQQVRRFDEAIDVHLQAAAIFDAIGDHHGEGTALTNLGLVLRNAGRVDEARACWLWALDEFNSCDSPAEFEAVRTLLDETASSG</sequence>
<evidence type="ECO:0000256" key="3">
    <source>
        <dbReference type="ARBA" id="ARBA00022737"/>
    </source>
</evidence>
<dbReference type="PANTHER" id="PTHR45954">
    <property type="entry name" value="LD33695P"/>
    <property type="match status" value="1"/>
</dbReference>
<dbReference type="PANTHER" id="PTHR45954:SF1">
    <property type="entry name" value="LD33695P"/>
    <property type="match status" value="1"/>
</dbReference>
<organism evidence="5 6">
    <name type="scientific">Dactylosporangium sucinum</name>
    <dbReference type="NCBI Taxonomy" id="1424081"/>
    <lineage>
        <taxon>Bacteria</taxon>
        <taxon>Bacillati</taxon>
        <taxon>Actinomycetota</taxon>
        <taxon>Actinomycetes</taxon>
        <taxon>Micromonosporales</taxon>
        <taxon>Micromonosporaceae</taxon>
        <taxon>Dactylosporangium</taxon>
    </lineage>
</organism>
<dbReference type="SUPFAM" id="SSF48452">
    <property type="entry name" value="TPR-like"/>
    <property type="match status" value="1"/>
</dbReference>
<proteinExistence type="predicted"/>
<dbReference type="RefSeq" id="WP_190257794.1">
    <property type="nucleotide sequence ID" value="NZ_BMPI01000111.1"/>
</dbReference>
<name>A0A917X6M0_9ACTN</name>
<evidence type="ECO:0000313" key="6">
    <source>
        <dbReference type="Proteomes" id="UP000642070"/>
    </source>
</evidence>
<dbReference type="Pfam" id="PF20530">
    <property type="entry name" value="DUF6745"/>
    <property type="match status" value="1"/>
</dbReference>
<evidence type="ECO:0000259" key="4">
    <source>
        <dbReference type="Pfam" id="PF20530"/>
    </source>
</evidence>
<comment type="caution">
    <text evidence="5">The sequence shown here is derived from an EMBL/GenBank/DDBJ whole genome shotgun (WGS) entry which is preliminary data.</text>
</comment>
<reference evidence="5" key="2">
    <citation type="submission" date="2020-09" db="EMBL/GenBank/DDBJ databases">
        <authorList>
            <person name="Sun Q."/>
            <person name="Ohkuma M."/>
        </authorList>
    </citation>
    <scope>NUCLEOTIDE SEQUENCE</scope>
    <source>
        <strain evidence="5">JCM 19831</strain>
    </source>
</reference>
<dbReference type="Proteomes" id="UP000642070">
    <property type="component" value="Unassembled WGS sequence"/>
</dbReference>
<dbReference type="AlphaFoldDB" id="A0A917X6M0"/>
<dbReference type="SMART" id="SM00028">
    <property type="entry name" value="TPR"/>
    <property type="match status" value="3"/>
</dbReference>
<evidence type="ECO:0000256" key="2">
    <source>
        <dbReference type="ARBA" id="ARBA00022490"/>
    </source>
</evidence>
<accession>A0A917X6M0</accession>
<keyword evidence="2" id="KW-0963">Cytoplasm</keyword>
<keyword evidence="3" id="KW-0677">Repeat</keyword>
<keyword evidence="6" id="KW-1185">Reference proteome</keyword>
<dbReference type="GO" id="GO:0001965">
    <property type="term" value="F:G-protein alpha-subunit binding"/>
    <property type="evidence" value="ECO:0007669"/>
    <property type="project" value="TreeGrafter"/>
</dbReference>
<dbReference type="InterPro" id="IPR052386">
    <property type="entry name" value="GPSM"/>
</dbReference>
<dbReference type="GO" id="GO:0005092">
    <property type="term" value="F:GDP-dissociation inhibitor activity"/>
    <property type="evidence" value="ECO:0007669"/>
    <property type="project" value="TreeGrafter"/>
</dbReference>
<gene>
    <name evidence="5" type="ORF">GCM10007977_106610</name>
</gene>
<comment type="subcellular location">
    <subcellularLocation>
        <location evidence="1">Cytoplasm</location>
    </subcellularLocation>
</comment>
<dbReference type="Gene3D" id="1.25.40.10">
    <property type="entry name" value="Tetratricopeptide repeat domain"/>
    <property type="match status" value="1"/>
</dbReference>